<evidence type="ECO:0000313" key="5">
    <source>
        <dbReference type="Proteomes" id="UP000077667"/>
    </source>
</evidence>
<dbReference type="Pfam" id="PF14220">
    <property type="entry name" value="DUF4329"/>
    <property type="match status" value="1"/>
</dbReference>
<dbReference type="Pfam" id="PF20041">
    <property type="entry name" value="DUF6443"/>
    <property type="match status" value="1"/>
</dbReference>
<dbReference type="STRING" id="1176587.A8C56_21335"/>
<name>A0A1A9I9H9_9BACT</name>
<evidence type="ECO:0000259" key="2">
    <source>
        <dbReference type="Pfam" id="PF14220"/>
    </source>
</evidence>
<dbReference type="InterPro" id="IPR050708">
    <property type="entry name" value="T6SS_VgrG/RHS"/>
</dbReference>
<dbReference type="InterPro" id="IPR045619">
    <property type="entry name" value="DUF6443"/>
</dbReference>
<proteinExistence type="predicted"/>
<dbReference type="NCBIfam" id="TIGR03696">
    <property type="entry name" value="Rhs_assc_core"/>
    <property type="match status" value="1"/>
</dbReference>
<feature type="region of interest" description="Disordered" evidence="1">
    <location>
        <begin position="1006"/>
        <end position="1031"/>
    </location>
</feature>
<evidence type="ECO:0000256" key="1">
    <source>
        <dbReference type="SAM" id="MobiDB-lite"/>
    </source>
</evidence>
<gene>
    <name evidence="4" type="ORF">A8C56_21335</name>
</gene>
<evidence type="ECO:0000259" key="3">
    <source>
        <dbReference type="Pfam" id="PF20041"/>
    </source>
</evidence>
<evidence type="ECO:0000313" key="4">
    <source>
        <dbReference type="EMBL" id="ANH83184.1"/>
    </source>
</evidence>
<organism evidence="4 5">
    <name type="scientific">Niabella ginsenosidivorans</name>
    <dbReference type="NCBI Taxonomy" id="1176587"/>
    <lineage>
        <taxon>Bacteria</taxon>
        <taxon>Pseudomonadati</taxon>
        <taxon>Bacteroidota</taxon>
        <taxon>Chitinophagia</taxon>
        <taxon>Chitinophagales</taxon>
        <taxon>Chitinophagaceae</taxon>
        <taxon>Niabella</taxon>
    </lineage>
</organism>
<accession>A0A1A9I9H9</accession>
<dbReference type="Gene3D" id="2.180.10.10">
    <property type="entry name" value="RHS repeat-associated core"/>
    <property type="match status" value="1"/>
</dbReference>
<reference evidence="4 5" key="1">
    <citation type="submission" date="2016-05" db="EMBL/GenBank/DDBJ databases">
        <title>Niabella ginsenosidivorans BS26 whole genome sequencing.</title>
        <authorList>
            <person name="Im W.T."/>
            <person name="Siddiqi M.Z."/>
        </authorList>
    </citation>
    <scope>NUCLEOTIDE SEQUENCE [LARGE SCALE GENOMIC DNA]</scope>
    <source>
        <strain evidence="4 5">BS26</strain>
    </source>
</reference>
<keyword evidence="5" id="KW-1185">Reference proteome</keyword>
<dbReference type="Proteomes" id="UP000077667">
    <property type="component" value="Chromosome"/>
</dbReference>
<sequence length="1056" mass="116958">MLFAFSFAVTRAQVTPSASQNFIYTRTIVKEGVKTAADLAALPVDSMRAEIQYFDGLGRPLQNIAVRNSPSKKDVIIPIVYDALGRQDKNYLPYEHNSQTGAYQPTAVTAQASFYSSAGSGSIPKIASNPFSQTVFEASPLDRVLETAAPGDSWKLGAGHTIRNNYEINIANEVRLWNITQSGGVNIGAGSPGYYGAGQLYKNVTWDENRNRVIEYKDKEGLVVCRKVQDGGDTLNAPTYMVTQYIYDDLNQLAYVVPPALETITSFTEKDANFLNYIYAYHYDGRRRVIEKKIPGKGWEYTVYNKADYPIFTQDSLQRARNVWGFMKYDTLGRLIMTGETSNASTRPSLETLAGNQNKLFEIRDNTKSWGYTNTAIPTALTTLFTMSFYDDYSFLNSTVNANPYAALFNVPNDTSTLERSNVRGLPTITVTNVLDSAKYLYAATYYDAKERVTKIVKQHLLNGADVVTNTLNFVGEVTISTRKHFANGNTTTPVVTIATTNQYDHAGRIIRAIEKINTQAPDTITYAYNQVGQLSQKKVGNQTIGTFFNARGWVKKQSAPLFTMELKYDSTAAAANKQYNGNIGQQLWKSGAGTQTQRTYTYVYDRANRITSGASDEGYNEQGITYDKMGNITALTRPKNSATAITYNYGAKGNQLQSVSGGYARGYTYNGNGSVATMTGTNPLTIVYNALNLPKTVTGSAAVSYVYDADGNKLKKTSATETRWYIDGIEYITNSTTPSPAVDLLHTAEGVARKSGTAYNYEYFLKDHLGNTRIVLNKAGTVLQQTDYYPYGMSFSKQPYLPNKYLYNGKEQQQELGGTDGGQYDYGARFYDPVIGRWHVVDPLADSMRRHSPYNYAFDNPMRFIDPDGKMVINPGDRFRTANAAALDFAKLYNDNSIIKGKEFATYIVEIKAGKQVFYTYLKPSEGSEASSKPEGLGRSNEGDATIVARAHTHGSYDSQYENNVFSTTDIDNAQLQGVDSYVATPNGTLQKFKKSTGAISVISTAIPSDPRDPDRQNSVNPATLPKNEPTYNTWDWIKRNIILPTLIGVSKIKG</sequence>
<dbReference type="PANTHER" id="PTHR32305">
    <property type="match status" value="1"/>
</dbReference>
<feature type="domain" description="DUF6443" evidence="3">
    <location>
        <begin position="29"/>
        <end position="167"/>
    </location>
</feature>
<dbReference type="PANTHER" id="PTHR32305:SF15">
    <property type="entry name" value="PROTEIN RHSA-RELATED"/>
    <property type="match status" value="1"/>
</dbReference>
<dbReference type="AlphaFoldDB" id="A0A1A9I9H9"/>
<protein>
    <submittedName>
        <fullName evidence="4">Uncharacterized protein</fullName>
    </submittedName>
</protein>
<dbReference type="InterPro" id="IPR025479">
    <property type="entry name" value="DUF4329"/>
</dbReference>
<dbReference type="InterPro" id="IPR022385">
    <property type="entry name" value="Rhs_assc_core"/>
</dbReference>
<dbReference type="KEGG" id="nia:A8C56_21335"/>
<dbReference type="EMBL" id="CP015772">
    <property type="protein sequence ID" value="ANH83184.1"/>
    <property type="molecule type" value="Genomic_DNA"/>
</dbReference>
<feature type="domain" description="DUF4329" evidence="2">
    <location>
        <begin position="885"/>
        <end position="1002"/>
    </location>
</feature>